<dbReference type="AlphaFoldDB" id="A0A5B2VJ16"/>
<feature type="domain" description="Ketoreductase" evidence="2">
    <location>
        <begin position="13"/>
        <end position="192"/>
    </location>
</feature>
<organism evidence="3 4">
    <name type="scientific">Chitinophaga agrisoli</name>
    <dbReference type="NCBI Taxonomy" id="2607653"/>
    <lineage>
        <taxon>Bacteria</taxon>
        <taxon>Pseudomonadati</taxon>
        <taxon>Bacteroidota</taxon>
        <taxon>Chitinophagia</taxon>
        <taxon>Chitinophagales</taxon>
        <taxon>Chitinophagaceae</taxon>
        <taxon>Chitinophaga</taxon>
    </lineage>
</organism>
<dbReference type="GO" id="GO:0016491">
    <property type="term" value="F:oxidoreductase activity"/>
    <property type="evidence" value="ECO:0007669"/>
    <property type="project" value="UniProtKB-KW"/>
</dbReference>
<evidence type="ECO:0000313" key="4">
    <source>
        <dbReference type="Proteomes" id="UP000324611"/>
    </source>
</evidence>
<keyword evidence="4" id="KW-1185">Reference proteome</keyword>
<dbReference type="RefSeq" id="WP_149840752.1">
    <property type="nucleotide sequence ID" value="NZ_VUOC01000004.1"/>
</dbReference>
<proteinExistence type="predicted"/>
<dbReference type="PRINTS" id="PR00081">
    <property type="entry name" value="GDHRDH"/>
</dbReference>
<dbReference type="InterPro" id="IPR057326">
    <property type="entry name" value="KR_dom"/>
</dbReference>
<comment type="caution">
    <text evidence="3">The sequence shown here is derived from an EMBL/GenBank/DDBJ whole genome shotgun (WGS) entry which is preliminary data.</text>
</comment>
<dbReference type="NCBIfam" id="NF004846">
    <property type="entry name" value="PRK06197.1"/>
    <property type="match status" value="1"/>
</dbReference>
<dbReference type="Gene3D" id="3.40.50.720">
    <property type="entry name" value="NAD(P)-binding Rossmann-like Domain"/>
    <property type="match status" value="1"/>
</dbReference>
<dbReference type="EMBL" id="VUOC01000004">
    <property type="protein sequence ID" value="KAA2239573.1"/>
    <property type="molecule type" value="Genomic_DNA"/>
</dbReference>
<reference evidence="3 4" key="2">
    <citation type="submission" date="2019-09" db="EMBL/GenBank/DDBJ databases">
        <authorList>
            <person name="Jin C."/>
        </authorList>
    </citation>
    <scope>NUCLEOTIDE SEQUENCE [LARGE SCALE GENOMIC DNA]</scope>
    <source>
        <strain evidence="3 4">BN140078</strain>
    </source>
</reference>
<sequence length="300" mass="32613">MWTKKDIPAQNGKTVIVTGANAGIGYETALALYEAGAHVVLACRSLGNAQLALDKIKAHKGAGTLEIAQLDLASLAAVKRFAQDFLQKHQQLHILINNAGVMIPPASKTEDGFELQFGVNFIGHFALTGHLYPLLKATPGSRVVTVSSMAYVRGVIDFSNLHSEHSYDAMREYCQSKLANILFTLELERRITATGGNIRSIAAQPGANKTELSRHMTQEQYDAAVQRIGELMEAWQGALPSLYAAVMPDAAGADLYSPDQDNGYRGYPAKMELLPHALDEALAKQLWEYAEEVTGVKYPA</sequence>
<accession>A0A5B2VJ16</accession>
<gene>
    <name evidence="3" type="ORF">F0L74_25590</name>
</gene>
<keyword evidence="1" id="KW-0560">Oxidoreductase</keyword>
<reference evidence="3 4" key="1">
    <citation type="submission" date="2019-09" db="EMBL/GenBank/DDBJ databases">
        <title>Chitinophaga ginsengihumi sp. nov., isolated from soil of ginseng rhizosphere.</title>
        <authorList>
            <person name="Lee J."/>
        </authorList>
    </citation>
    <scope>NUCLEOTIDE SEQUENCE [LARGE SCALE GENOMIC DNA]</scope>
    <source>
        <strain evidence="3 4">BN140078</strain>
    </source>
</reference>
<dbReference type="PANTHER" id="PTHR43157:SF31">
    <property type="entry name" value="PHOSPHATIDYLINOSITOL-GLYCAN BIOSYNTHESIS CLASS F PROTEIN"/>
    <property type="match status" value="1"/>
</dbReference>
<dbReference type="InterPro" id="IPR002347">
    <property type="entry name" value="SDR_fam"/>
</dbReference>
<dbReference type="SUPFAM" id="SSF51735">
    <property type="entry name" value="NAD(P)-binding Rossmann-fold domains"/>
    <property type="match status" value="1"/>
</dbReference>
<evidence type="ECO:0000313" key="3">
    <source>
        <dbReference type="EMBL" id="KAA2239573.1"/>
    </source>
</evidence>
<dbReference type="CDD" id="cd05327">
    <property type="entry name" value="retinol-DH_like_SDR_c_like"/>
    <property type="match status" value="1"/>
</dbReference>
<dbReference type="Pfam" id="PF00106">
    <property type="entry name" value="adh_short"/>
    <property type="match status" value="1"/>
</dbReference>
<dbReference type="PANTHER" id="PTHR43157">
    <property type="entry name" value="PHOSPHATIDYLINOSITOL-GLYCAN BIOSYNTHESIS CLASS F PROTEIN-RELATED"/>
    <property type="match status" value="1"/>
</dbReference>
<protein>
    <submittedName>
        <fullName evidence="3">SDR family NAD(P)-dependent oxidoreductase</fullName>
    </submittedName>
</protein>
<dbReference type="SMART" id="SM00822">
    <property type="entry name" value="PKS_KR"/>
    <property type="match status" value="1"/>
</dbReference>
<dbReference type="InterPro" id="IPR036291">
    <property type="entry name" value="NAD(P)-bd_dom_sf"/>
</dbReference>
<evidence type="ECO:0000256" key="1">
    <source>
        <dbReference type="ARBA" id="ARBA00023002"/>
    </source>
</evidence>
<evidence type="ECO:0000259" key="2">
    <source>
        <dbReference type="SMART" id="SM00822"/>
    </source>
</evidence>
<name>A0A5B2VJ16_9BACT</name>
<dbReference type="Proteomes" id="UP000324611">
    <property type="component" value="Unassembled WGS sequence"/>
</dbReference>